<dbReference type="PRINTS" id="PR00702">
    <property type="entry name" value="ACRIFLAVINRP"/>
</dbReference>
<proteinExistence type="predicted"/>
<dbReference type="InterPro" id="IPR001036">
    <property type="entry name" value="Acrflvin-R"/>
</dbReference>
<dbReference type="AlphaFoldDB" id="J9CT72"/>
<accession>J9CT72</accession>
<dbReference type="SUPFAM" id="SSF82866">
    <property type="entry name" value="Multidrug efflux transporter AcrB transmembrane domain"/>
    <property type="match status" value="1"/>
</dbReference>
<organism evidence="2">
    <name type="scientific">gut metagenome</name>
    <dbReference type="NCBI Taxonomy" id="749906"/>
    <lineage>
        <taxon>unclassified sequences</taxon>
        <taxon>metagenomes</taxon>
        <taxon>organismal metagenomes</taxon>
    </lineage>
</organism>
<sequence>MVLSYDIHADMDPANIQYYVERNIRPYLNQIDYVREVNVSGATPLYLDIEYHPVKLQHYGLDAGAIHNGVARFLGQRSIVGDVERTNRTGERKRISLLLETPPLDADIGRIPLTTVGGRIIYLSEVATFHYKEQPLANFYRINGMNTVNLSIYVDADENIITASSALRERMERIQQQLDEGCYVELTSDEAKKVREELKKLVSRTFLSLLFLFVFVWISSRSGRYLSVIAVSLIANVLLAVIFFYLFGIELNIISLAGMAVSFGIMIDTTIVMVDHYSYYRNRNVFLAILAALLTTVGSLMIVFFMPEYVKSTLNDFAAIIIVNLVVALLVALLFVPALIERFQLQRHQLAKSRKYYRRVAGWTAFYTRYISFTQKHKWVYVLLLIWAFGLPVQWLPERIGYSWYEYLAKGRP</sequence>
<dbReference type="Gene3D" id="3.30.2090.10">
    <property type="entry name" value="Multidrug efflux transporter AcrB TolC docking domain, DN and DC subdomains"/>
    <property type="match status" value="1"/>
</dbReference>
<feature type="transmembrane region" description="Helical" evidence="1">
    <location>
        <begin position="317"/>
        <end position="340"/>
    </location>
</feature>
<feature type="non-terminal residue" evidence="2">
    <location>
        <position position="413"/>
    </location>
</feature>
<feature type="transmembrane region" description="Helical" evidence="1">
    <location>
        <begin position="285"/>
        <end position="305"/>
    </location>
</feature>
<feature type="transmembrane region" description="Helical" evidence="1">
    <location>
        <begin position="225"/>
        <end position="247"/>
    </location>
</feature>
<dbReference type="EMBL" id="AMCI01002172">
    <property type="protein sequence ID" value="EJX03416.1"/>
    <property type="molecule type" value="Genomic_DNA"/>
</dbReference>
<dbReference type="Gene3D" id="3.30.70.1320">
    <property type="entry name" value="Multidrug efflux transporter AcrB pore domain like"/>
    <property type="match status" value="1"/>
</dbReference>
<feature type="transmembrane region" description="Helical" evidence="1">
    <location>
        <begin position="253"/>
        <end position="273"/>
    </location>
</feature>
<dbReference type="GO" id="GO:0005886">
    <property type="term" value="C:plasma membrane"/>
    <property type="evidence" value="ECO:0007669"/>
    <property type="project" value="TreeGrafter"/>
</dbReference>
<evidence type="ECO:0000313" key="2">
    <source>
        <dbReference type="EMBL" id="EJX03416.1"/>
    </source>
</evidence>
<dbReference type="PANTHER" id="PTHR32063:SF0">
    <property type="entry name" value="SWARMING MOTILITY PROTEIN SWRC"/>
    <property type="match status" value="1"/>
</dbReference>
<dbReference type="SUPFAM" id="SSF82693">
    <property type="entry name" value="Multidrug efflux transporter AcrB pore domain, PN1, PN2, PC1 and PC2 subdomains"/>
    <property type="match status" value="1"/>
</dbReference>
<evidence type="ECO:0000256" key="1">
    <source>
        <dbReference type="SAM" id="Phobius"/>
    </source>
</evidence>
<reference evidence="2" key="1">
    <citation type="journal article" date="2012" name="PLoS ONE">
        <title>Gene sets for utilization of primary and secondary nutrition supplies in the distal gut of endangered iberian lynx.</title>
        <authorList>
            <person name="Alcaide M."/>
            <person name="Messina E."/>
            <person name="Richter M."/>
            <person name="Bargiela R."/>
            <person name="Peplies J."/>
            <person name="Huws S.A."/>
            <person name="Newbold C.J."/>
            <person name="Golyshin P.N."/>
            <person name="Simon M.A."/>
            <person name="Lopez G."/>
            <person name="Yakimov M.M."/>
            <person name="Ferrer M."/>
        </authorList>
    </citation>
    <scope>NUCLEOTIDE SEQUENCE</scope>
</reference>
<dbReference type="Pfam" id="PF00873">
    <property type="entry name" value="ACR_tran"/>
    <property type="match status" value="1"/>
</dbReference>
<dbReference type="PANTHER" id="PTHR32063">
    <property type="match status" value="1"/>
</dbReference>
<dbReference type="InterPro" id="IPR027463">
    <property type="entry name" value="AcrB_DN_DC_subdom"/>
</dbReference>
<name>J9CT72_9ZZZZ</name>
<keyword evidence="1" id="KW-0472">Membrane</keyword>
<dbReference type="GO" id="GO:0042910">
    <property type="term" value="F:xenobiotic transmembrane transporter activity"/>
    <property type="evidence" value="ECO:0007669"/>
    <property type="project" value="TreeGrafter"/>
</dbReference>
<protein>
    <submittedName>
        <fullName evidence="2">Drug efflux protein</fullName>
    </submittedName>
</protein>
<comment type="caution">
    <text evidence="2">The sequence shown here is derived from an EMBL/GenBank/DDBJ whole genome shotgun (WGS) entry which is preliminary data.</text>
</comment>
<gene>
    <name evidence="2" type="ORF">EVA_08478</name>
</gene>
<feature type="transmembrane region" description="Helical" evidence="1">
    <location>
        <begin position="201"/>
        <end position="218"/>
    </location>
</feature>
<feature type="transmembrane region" description="Helical" evidence="1">
    <location>
        <begin position="379"/>
        <end position="397"/>
    </location>
</feature>
<dbReference type="SUPFAM" id="SSF82714">
    <property type="entry name" value="Multidrug efflux transporter AcrB TolC docking domain, DN and DC subdomains"/>
    <property type="match status" value="1"/>
</dbReference>
<keyword evidence="1" id="KW-0812">Transmembrane</keyword>
<dbReference type="Gene3D" id="1.20.1640.10">
    <property type="entry name" value="Multidrug efflux transporter AcrB transmembrane domain"/>
    <property type="match status" value="2"/>
</dbReference>
<keyword evidence="1" id="KW-1133">Transmembrane helix</keyword>